<dbReference type="RefSeq" id="WP_311694416.1">
    <property type="nucleotide sequence ID" value="NZ_JAVREY010000009.1"/>
</dbReference>
<dbReference type="SUPFAM" id="SSF53335">
    <property type="entry name" value="S-adenosyl-L-methionine-dependent methyltransferases"/>
    <property type="match status" value="1"/>
</dbReference>
<keyword evidence="4" id="KW-0808">Transferase</keyword>
<dbReference type="InterPro" id="IPR003356">
    <property type="entry name" value="DNA_methylase_A-5"/>
</dbReference>
<dbReference type="InterPro" id="IPR002052">
    <property type="entry name" value="DNA_methylase_N6_adenine_CS"/>
</dbReference>
<dbReference type="PROSITE" id="PS00092">
    <property type="entry name" value="N6_MTASE"/>
    <property type="match status" value="1"/>
</dbReference>
<dbReference type="Gene3D" id="1.10.10.10">
    <property type="entry name" value="Winged helix-like DNA-binding domain superfamily/Winged helix DNA-binding domain"/>
    <property type="match status" value="1"/>
</dbReference>
<dbReference type="PANTHER" id="PTHR42998:SF1">
    <property type="entry name" value="TYPE I RESTRICTION ENZYME HINDI METHYLASE SUBUNIT"/>
    <property type="match status" value="1"/>
</dbReference>
<dbReference type="Gene3D" id="3.40.50.150">
    <property type="entry name" value="Vaccinia Virus protein VP39"/>
    <property type="match status" value="1"/>
</dbReference>
<feature type="domain" description="DNA methylase adenine-specific" evidence="3">
    <location>
        <begin position="197"/>
        <end position="499"/>
    </location>
</feature>
<dbReference type="PRINTS" id="PR00507">
    <property type="entry name" value="N12N6MTFRASE"/>
</dbReference>
<name>A0ABU2TRE7_9ACTN</name>
<dbReference type="InterPro" id="IPR052916">
    <property type="entry name" value="Type-I_RE_MTase_Subunit"/>
</dbReference>
<keyword evidence="4" id="KW-0489">Methyltransferase</keyword>
<dbReference type="Pfam" id="PF02384">
    <property type="entry name" value="N6_Mtase"/>
    <property type="match status" value="1"/>
</dbReference>
<dbReference type="CDD" id="cd02440">
    <property type="entry name" value="AdoMet_MTases"/>
    <property type="match status" value="1"/>
</dbReference>
<dbReference type="GO" id="GO:0008168">
    <property type="term" value="F:methyltransferase activity"/>
    <property type="evidence" value="ECO:0007669"/>
    <property type="project" value="UniProtKB-KW"/>
</dbReference>
<feature type="region of interest" description="Disordered" evidence="2">
    <location>
        <begin position="32"/>
        <end position="60"/>
    </location>
</feature>
<dbReference type="GO" id="GO:0032259">
    <property type="term" value="P:methylation"/>
    <property type="evidence" value="ECO:0007669"/>
    <property type="project" value="UniProtKB-KW"/>
</dbReference>
<dbReference type="Proteomes" id="UP001183809">
    <property type="component" value="Unassembled WGS sequence"/>
</dbReference>
<dbReference type="EMBL" id="JAVREY010000009">
    <property type="protein sequence ID" value="MDT0463496.1"/>
    <property type="molecule type" value="Genomic_DNA"/>
</dbReference>
<proteinExistence type="predicted"/>
<protein>
    <submittedName>
        <fullName evidence="4">N-6 DNA methylase</fullName>
    </submittedName>
</protein>
<gene>
    <name evidence="4" type="ORF">RM764_10785</name>
</gene>
<evidence type="ECO:0000313" key="4">
    <source>
        <dbReference type="EMBL" id="MDT0463496.1"/>
    </source>
</evidence>
<sequence length="546" mass="58646">MTDFDKRPGDEPGEGVRDVFVSRSDIARLAGVRRPAVTNWERRHPDYPEPVAGESGDTEPERFRAREVLAWLSRRTVPATALRPGEPTGTTYGDRFRAGLTGGTAGGLLKTVERLTGPDMDRLRGPMSPPRYLEWLLHLVFLRLAEPDAWPATVEGFHSADREFDFPEKHFPRRQVGELKEFLDSSPAASPAESRRAFEHVLTRLRDADAGEGGEYYTPPSVSRVMAGALSAVRPGARQLHDPYCRSGELLTAYLDAVAAPGKPAPPQVSGRVPQPRALRLARMNVRLHGADDARLATGPVLPALDPADPPGAFDLVITNPPFGGRVPADVPPPAYWTYGPARRTEFDWLQYAVSRLRPGGRAAVLMPSGAAFTAGAARTIRTSLVGAGALECVMALPAGLFERTAIKTQIWFLRAPGAPEREVLFVAGEGLGHSVSRTRRALSDDDVTRLVAEYASWSGAGEGGRVPAGTPGLSRAVAPAQIAAHGHALDPSLYVRAAPSAASGAGDPAAVRDRLARLGEEIETLHARARAADSAVAEQLRRYGL</sequence>
<comment type="caution">
    <text evidence="4">The sequence shown here is derived from an EMBL/GenBank/DDBJ whole genome shotgun (WGS) entry which is preliminary data.</text>
</comment>
<dbReference type="InterPro" id="IPR036388">
    <property type="entry name" value="WH-like_DNA-bd_sf"/>
</dbReference>
<evidence type="ECO:0000259" key="3">
    <source>
        <dbReference type="Pfam" id="PF02384"/>
    </source>
</evidence>
<evidence type="ECO:0000256" key="1">
    <source>
        <dbReference type="ARBA" id="ARBA00022747"/>
    </source>
</evidence>
<keyword evidence="5" id="KW-1185">Reference proteome</keyword>
<dbReference type="PANTHER" id="PTHR42998">
    <property type="entry name" value="TYPE I RESTRICTION ENZYME HINDVIIP M PROTEIN-RELATED"/>
    <property type="match status" value="1"/>
</dbReference>
<organism evidence="4 5">
    <name type="scientific">Streptomyces gibsoniae</name>
    <dbReference type="NCBI Taxonomy" id="3075529"/>
    <lineage>
        <taxon>Bacteria</taxon>
        <taxon>Bacillati</taxon>
        <taxon>Actinomycetota</taxon>
        <taxon>Actinomycetes</taxon>
        <taxon>Kitasatosporales</taxon>
        <taxon>Streptomycetaceae</taxon>
        <taxon>Streptomyces</taxon>
    </lineage>
</organism>
<keyword evidence="1" id="KW-0680">Restriction system</keyword>
<dbReference type="InterPro" id="IPR029063">
    <property type="entry name" value="SAM-dependent_MTases_sf"/>
</dbReference>
<evidence type="ECO:0000313" key="5">
    <source>
        <dbReference type="Proteomes" id="UP001183809"/>
    </source>
</evidence>
<reference evidence="5" key="1">
    <citation type="submission" date="2023-07" db="EMBL/GenBank/DDBJ databases">
        <title>30 novel species of actinomycetes from the DSMZ collection.</title>
        <authorList>
            <person name="Nouioui I."/>
        </authorList>
    </citation>
    <scope>NUCLEOTIDE SEQUENCE [LARGE SCALE GENOMIC DNA]</scope>
    <source>
        <strain evidence="5">DSM 41699</strain>
    </source>
</reference>
<accession>A0ABU2TRE7</accession>
<evidence type="ECO:0000256" key="2">
    <source>
        <dbReference type="SAM" id="MobiDB-lite"/>
    </source>
</evidence>